<keyword evidence="6" id="KW-0663">Pyridoxal phosphate</keyword>
<accession>A0A8K1C8E6</accession>
<keyword evidence="7" id="KW-0408">Iron</keyword>
<sequence length="402" mass="43269">MASSVVYLDYNATTPVADEVFEAMVPYLRQSYGNASSSHTLGLDAKRAVDQARAQIATMLQADSPSEILFLSGGTESINYAIKGSAAVEKHGRDRNHIITSCVEHVAVLETCRYLEGKGYEVTYVPVDEHGRVNVEDVIQAVKPSTFFISVMLANNEVGTVQPIAEITQRVKDIVASHPDEYSRVLFHTDASQAIGKIPVSVHDLGVDFLTIAGHKLYAPKGIGALYMRSSAPIPETLVHGASHEHGRRAGTENVPYIAGLGKACELVTQNISTYKTEMATRKSALFREIQAQLAGAGVELRVNGHPEHVLPNTLSLSYKDISAIQLLQMIEGQSVYASAGSACHSHHGEEEVKPSAVLTAMKVPIEFALGTLRLSVGRETSDSDIKHAATVIAQSVRDLAG</sequence>
<dbReference type="InterPro" id="IPR015421">
    <property type="entry name" value="PyrdxlP-dep_Trfase_major"/>
</dbReference>
<dbReference type="Pfam" id="PF00266">
    <property type="entry name" value="Aminotran_5"/>
    <property type="match status" value="1"/>
</dbReference>
<evidence type="ECO:0000256" key="7">
    <source>
        <dbReference type="ARBA" id="ARBA00023004"/>
    </source>
</evidence>
<dbReference type="Gene3D" id="1.10.260.50">
    <property type="match status" value="1"/>
</dbReference>
<gene>
    <name evidence="11" type="ORF">Poli38472_010143</name>
</gene>
<dbReference type="Gene3D" id="3.40.640.10">
    <property type="entry name" value="Type I PLP-dependent aspartate aminotransferase-like (Major domain)"/>
    <property type="match status" value="1"/>
</dbReference>
<evidence type="ECO:0000259" key="10">
    <source>
        <dbReference type="Pfam" id="PF00266"/>
    </source>
</evidence>
<reference evidence="11" key="1">
    <citation type="submission" date="2019-03" db="EMBL/GenBank/DDBJ databases">
        <title>Long read genome sequence of the mycoparasitic Pythium oligandrum ATCC 38472 isolated from sugarbeet rhizosphere.</title>
        <authorList>
            <person name="Gaulin E."/>
        </authorList>
    </citation>
    <scope>NUCLEOTIDE SEQUENCE</scope>
    <source>
        <strain evidence="11">ATCC 38472_TT</strain>
    </source>
</reference>
<dbReference type="InterPro" id="IPR015424">
    <property type="entry name" value="PyrdxlP-dep_Trfase"/>
</dbReference>
<proteinExistence type="inferred from homology"/>
<evidence type="ECO:0000256" key="2">
    <source>
        <dbReference type="ARBA" id="ARBA00006490"/>
    </source>
</evidence>
<dbReference type="OrthoDB" id="10250117at2759"/>
<dbReference type="SUPFAM" id="SSF53383">
    <property type="entry name" value="PLP-dependent transferases"/>
    <property type="match status" value="1"/>
</dbReference>
<comment type="similarity">
    <text evidence="2">Belongs to the class-V pyridoxal-phosphate-dependent aminotransferase family. NifS/IscS subfamily.</text>
</comment>
<evidence type="ECO:0000313" key="12">
    <source>
        <dbReference type="Proteomes" id="UP000794436"/>
    </source>
</evidence>
<dbReference type="GO" id="GO:0046872">
    <property type="term" value="F:metal ion binding"/>
    <property type="evidence" value="ECO:0007669"/>
    <property type="project" value="UniProtKB-KW"/>
</dbReference>
<keyword evidence="5" id="KW-0479">Metal-binding</keyword>
<evidence type="ECO:0000256" key="8">
    <source>
        <dbReference type="ARBA" id="ARBA00023014"/>
    </source>
</evidence>
<dbReference type="GO" id="GO:0031071">
    <property type="term" value="F:cysteine desulfurase activity"/>
    <property type="evidence" value="ECO:0007669"/>
    <property type="project" value="UniProtKB-EC"/>
</dbReference>
<dbReference type="AlphaFoldDB" id="A0A8K1C8E6"/>
<keyword evidence="12" id="KW-1185">Reference proteome</keyword>
<dbReference type="Gene3D" id="3.90.1150.10">
    <property type="entry name" value="Aspartate Aminotransferase, domain 1"/>
    <property type="match status" value="1"/>
</dbReference>
<evidence type="ECO:0000256" key="3">
    <source>
        <dbReference type="ARBA" id="ARBA00012239"/>
    </source>
</evidence>
<evidence type="ECO:0000256" key="9">
    <source>
        <dbReference type="RuleBase" id="RU004504"/>
    </source>
</evidence>
<dbReference type="InterPro" id="IPR020578">
    <property type="entry name" value="Aminotrans_V_PyrdxlP_BS"/>
</dbReference>
<keyword evidence="4" id="KW-0808">Transferase</keyword>
<dbReference type="EC" id="2.8.1.7" evidence="3"/>
<dbReference type="InterPro" id="IPR015422">
    <property type="entry name" value="PyrdxlP-dep_Trfase_small"/>
</dbReference>
<evidence type="ECO:0000256" key="4">
    <source>
        <dbReference type="ARBA" id="ARBA00022679"/>
    </source>
</evidence>
<evidence type="ECO:0000256" key="1">
    <source>
        <dbReference type="ARBA" id="ARBA00001933"/>
    </source>
</evidence>
<dbReference type="GO" id="GO:0051536">
    <property type="term" value="F:iron-sulfur cluster binding"/>
    <property type="evidence" value="ECO:0007669"/>
    <property type="project" value="UniProtKB-KW"/>
</dbReference>
<dbReference type="InterPro" id="IPR016454">
    <property type="entry name" value="Cysteine_dSase"/>
</dbReference>
<keyword evidence="8" id="KW-0411">Iron-sulfur</keyword>
<dbReference type="InterPro" id="IPR000192">
    <property type="entry name" value="Aminotrans_V_dom"/>
</dbReference>
<dbReference type="PROSITE" id="PS00595">
    <property type="entry name" value="AA_TRANSFER_CLASS_5"/>
    <property type="match status" value="1"/>
</dbReference>
<comment type="cofactor">
    <cofactor evidence="1 9">
        <name>pyridoxal 5'-phosphate</name>
        <dbReference type="ChEBI" id="CHEBI:597326"/>
    </cofactor>
</comment>
<comment type="caution">
    <text evidence="11">The sequence shown here is derived from an EMBL/GenBank/DDBJ whole genome shotgun (WGS) entry which is preliminary data.</text>
</comment>
<evidence type="ECO:0000256" key="5">
    <source>
        <dbReference type="ARBA" id="ARBA00022723"/>
    </source>
</evidence>
<evidence type="ECO:0000256" key="6">
    <source>
        <dbReference type="ARBA" id="ARBA00022898"/>
    </source>
</evidence>
<dbReference type="EMBL" id="SPLM01000111">
    <property type="protein sequence ID" value="TMW58584.1"/>
    <property type="molecule type" value="Genomic_DNA"/>
</dbReference>
<dbReference type="PANTHER" id="PTHR11601:SF34">
    <property type="entry name" value="CYSTEINE DESULFURASE"/>
    <property type="match status" value="1"/>
</dbReference>
<organism evidence="11 12">
    <name type="scientific">Pythium oligandrum</name>
    <name type="common">Mycoparasitic fungus</name>
    <dbReference type="NCBI Taxonomy" id="41045"/>
    <lineage>
        <taxon>Eukaryota</taxon>
        <taxon>Sar</taxon>
        <taxon>Stramenopiles</taxon>
        <taxon>Oomycota</taxon>
        <taxon>Peronosporomycetes</taxon>
        <taxon>Pythiales</taxon>
        <taxon>Pythiaceae</taxon>
        <taxon>Pythium</taxon>
    </lineage>
</organism>
<feature type="domain" description="Aminotransferase class V" evidence="10">
    <location>
        <begin position="6"/>
        <end position="387"/>
    </location>
</feature>
<evidence type="ECO:0000313" key="11">
    <source>
        <dbReference type="EMBL" id="TMW58584.1"/>
    </source>
</evidence>
<dbReference type="PIRSF" id="PIRSF005572">
    <property type="entry name" value="NifS"/>
    <property type="match status" value="1"/>
</dbReference>
<dbReference type="PANTHER" id="PTHR11601">
    <property type="entry name" value="CYSTEINE DESULFURYLASE FAMILY MEMBER"/>
    <property type="match status" value="1"/>
</dbReference>
<dbReference type="FunFam" id="3.40.640.10:FF:000084">
    <property type="entry name" value="IscS-like cysteine desulfurase"/>
    <property type="match status" value="1"/>
</dbReference>
<name>A0A8K1C8E6_PYTOL</name>
<protein>
    <recommendedName>
        <fullName evidence="3">cysteine desulfurase</fullName>
        <ecNumber evidence="3">2.8.1.7</ecNumber>
    </recommendedName>
</protein>
<dbReference type="Proteomes" id="UP000794436">
    <property type="component" value="Unassembled WGS sequence"/>
</dbReference>